<dbReference type="Proteomes" id="UP000838878">
    <property type="component" value="Chromosome 3"/>
</dbReference>
<evidence type="ECO:0000313" key="1">
    <source>
        <dbReference type="EMBL" id="CAH0722589.1"/>
    </source>
</evidence>
<keyword evidence="2" id="KW-1185">Reference proteome</keyword>
<protein>
    <submittedName>
        <fullName evidence="1">Uncharacterized protein</fullName>
    </submittedName>
</protein>
<sequence>MVSRWKPRWPAACQCACASRGLAYASTTVAIRARNSNSKQILSPPAGAGTAASIAVKISPLSIQRTDFVQQYVYFMFMIVDQS</sequence>
<accession>A0A8J9Y857</accession>
<evidence type="ECO:0000313" key="2">
    <source>
        <dbReference type="Proteomes" id="UP000838878"/>
    </source>
</evidence>
<dbReference type="AlphaFoldDB" id="A0A8J9Y857"/>
<feature type="non-terminal residue" evidence="1">
    <location>
        <position position="83"/>
    </location>
</feature>
<name>A0A8J9Y857_9NEOP</name>
<reference evidence="1" key="1">
    <citation type="submission" date="2021-12" db="EMBL/GenBank/DDBJ databases">
        <authorList>
            <person name="Martin H S."/>
        </authorList>
    </citation>
    <scope>NUCLEOTIDE SEQUENCE</scope>
</reference>
<proteinExistence type="predicted"/>
<organism evidence="1 2">
    <name type="scientific">Brenthis ino</name>
    <name type="common">lesser marbled fritillary</name>
    <dbReference type="NCBI Taxonomy" id="405034"/>
    <lineage>
        <taxon>Eukaryota</taxon>
        <taxon>Metazoa</taxon>
        <taxon>Ecdysozoa</taxon>
        <taxon>Arthropoda</taxon>
        <taxon>Hexapoda</taxon>
        <taxon>Insecta</taxon>
        <taxon>Pterygota</taxon>
        <taxon>Neoptera</taxon>
        <taxon>Endopterygota</taxon>
        <taxon>Lepidoptera</taxon>
        <taxon>Glossata</taxon>
        <taxon>Ditrysia</taxon>
        <taxon>Papilionoidea</taxon>
        <taxon>Nymphalidae</taxon>
        <taxon>Heliconiinae</taxon>
        <taxon>Argynnini</taxon>
        <taxon>Brenthis</taxon>
    </lineage>
</organism>
<gene>
    <name evidence="1" type="ORF">BINO364_LOCUS8526</name>
</gene>
<dbReference type="EMBL" id="OV170223">
    <property type="protein sequence ID" value="CAH0722589.1"/>
    <property type="molecule type" value="Genomic_DNA"/>
</dbReference>